<accession>A0ABS2GMH2</accession>
<feature type="domain" description="Peptidase M20 dimerisation" evidence="1">
    <location>
        <begin position="207"/>
        <end position="288"/>
    </location>
</feature>
<keyword evidence="2" id="KW-0378">Hydrolase</keyword>
<dbReference type="PIRSF" id="PIRSF016599">
    <property type="entry name" value="Xaa-His_dipept"/>
    <property type="match status" value="1"/>
</dbReference>
<name>A0ABS2GMH2_9FIRM</name>
<gene>
    <name evidence="2" type="primary">pepD</name>
    <name evidence="2" type="ORF">H9X81_03025</name>
</gene>
<dbReference type="InterPro" id="IPR002933">
    <property type="entry name" value="Peptidase_M20"/>
</dbReference>
<keyword evidence="2" id="KW-0645">Protease</keyword>
<dbReference type="PANTHER" id="PTHR43501:SF1">
    <property type="entry name" value="CYTOSOL NON-SPECIFIC DIPEPTIDASE"/>
    <property type="match status" value="1"/>
</dbReference>
<dbReference type="EMBL" id="JACSNR010000002">
    <property type="protein sequence ID" value="MBM6922670.1"/>
    <property type="molecule type" value="Genomic_DNA"/>
</dbReference>
<keyword evidence="3" id="KW-1185">Reference proteome</keyword>
<dbReference type="InterPro" id="IPR001160">
    <property type="entry name" value="Peptidase_M20C"/>
</dbReference>
<dbReference type="EC" id="3.4.13.20" evidence="2"/>
<keyword evidence="2" id="KW-0224">Dipeptidase</keyword>
<sequence>MEYVIKNREPADVLRYFEEISAIPRGSGNEKAIGEYLLDFAAKQGLEARMDDLYNVVIKKPASPGCEHLDPVILQGHTDMVCEKNKNVEHDFTKDGIKLVVDGDILRADGTTLGADNGQAVACMMAFLARKDMKHPPLECVFTSQEEVGLIGAIGFDPYDLKGTRMINMDCGPEGVCVAGSAGGTTIDIYKTVKRVPFAGEAVSLKVRGLKGGHSGGDIDKERGNANKIAARVLYAIAKEMKVNLVSMDGGMMMNAIPRECDAVAAVADAAKAAEIAAEVEKKVKSELEFSDPGLTITLEPAAAPAEMICDEDSDAFLKMLYLMPAGLVAKSMALEGLTVASQNLAAVKTQEDGRLYILYSLRSSVNSFLDDMGEKIDLLCHVFGAEAIFRPGFPTWEYTAKSELRDMLAKAYKELTGKEMKVEATHGGLEGGAFLSKMPGLDIAAIGCDATGAHTPQEQLDLNSYKRMVDLVVRVLEMMCE</sequence>
<dbReference type="Pfam" id="PF01546">
    <property type="entry name" value="Peptidase_M20"/>
    <property type="match status" value="1"/>
</dbReference>
<organism evidence="2 3">
    <name type="scientific">Hydrogenoanaerobacterium saccharovorans</name>
    <dbReference type="NCBI Taxonomy" id="474960"/>
    <lineage>
        <taxon>Bacteria</taxon>
        <taxon>Bacillati</taxon>
        <taxon>Bacillota</taxon>
        <taxon>Clostridia</taxon>
        <taxon>Eubacteriales</taxon>
        <taxon>Oscillospiraceae</taxon>
        <taxon>Hydrogenoanaerobacterium</taxon>
    </lineage>
</organism>
<comment type="caution">
    <text evidence="2">The sequence shown here is derived from an EMBL/GenBank/DDBJ whole genome shotgun (WGS) entry which is preliminary data.</text>
</comment>
<dbReference type="InterPro" id="IPR011650">
    <property type="entry name" value="Peptidase_M20_dimer"/>
</dbReference>
<dbReference type="Proteomes" id="UP000724149">
    <property type="component" value="Unassembled WGS sequence"/>
</dbReference>
<dbReference type="Gene3D" id="3.40.630.10">
    <property type="entry name" value="Zn peptidases"/>
    <property type="match status" value="2"/>
</dbReference>
<dbReference type="PANTHER" id="PTHR43501">
    <property type="entry name" value="CYTOSOL NON-SPECIFIC DIPEPTIDASE"/>
    <property type="match status" value="1"/>
</dbReference>
<dbReference type="RefSeq" id="WP_204719708.1">
    <property type="nucleotide sequence ID" value="NZ_JACSNR010000002.1"/>
</dbReference>
<dbReference type="NCBIfam" id="TIGR01893">
    <property type="entry name" value="aa-his-dipept"/>
    <property type="match status" value="1"/>
</dbReference>
<dbReference type="GO" id="GO:0016805">
    <property type="term" value="F:dipeptidase activity"/>
    <property type="evidence" value="ECO:0007669"/>
    <property type="project" value="UniProtKB-KW"/>
</dbReference>
<dbReference type="PRINTS" id="PR00934">
    <property type="entry name" value="XHISDIPTASE"/>
</dbReference>
<dbReference type="SUPFAM" id="SSF53187">
    <property type="entry name" value="Zn-dependent exopeptidases"/>
    <property type="match status" value="1"/>
</dbReference>
<reference evidence="2 3" key="1">
    <citation type="journal article" date="2021" name="Sci. Rep.">
        <title>The distribution of antibiotic resistance genes in chicken gut microbiota commensals.</title>
        <authorList>
            <person name="Juricova H."/>
            <person name="Matiasovicova J."/>
            <person name="Kubasova T."/>
            <person name="Cejkova D."/>
            <person name="Rychlik I."/>
        </authorList>
    </citation>
    <scope>NUCLEOTIDE SEQUENCE [LARGE SCALE GENOMIC DNA]</scope>
    <source>
        <strain evidence="2 3">An564</strain>
    </source>
</reference>
<dbReference type="Pfam" id="PF07687">
    <property type="entry name" value="M20_dimer"/>
    <property type="match status" value="1"/>
</dbReference>
<evidence type="ECO:0000259" key="1">
    <source>
        <dbReference type="Pfam" id="PF07687"/>
    </source>
</evidence>
<evidence type="ECO:0000313" key="3">
    <source>
        <dbReference type="Proteomes" id="UP000724149"/>
    </source>
</evidence>
<protein>
    <submittedName>
        <fullName evidence="2">Beta-Ala-His dipeptidase</fullName>
        <ecNumber evidence="2">3.4.13.20</ecNumber>
    </submittedName>
</protein>
<evidence type="ECO:0000313" key="2">
    <source>
        <dbReference type="EMBL" id="MBM6922670.1"/>
    </source>
</evidence>
<proteinExistence type="predicted"/>